<evidence type="ECO:0000313" key="1">
    <source>
        <dbReference type="EMBL" id="JAT37245.1"/>
    </source>
</evidence>
<accession>A0A1B6MN02</accession>
<name>A0A1B6MN02_9HEMI</name>
<reference evidence="1" key="1">
    <citation type="submission" date="2015-11" db="EMBL/GenBank/DDBJ databases">
        <title>De novo transcriptome assembly of four potential Pierce s Disease insect vectors from Arizona vineyards.</title>
        <authorList>
            <person name="Tassone E.E."/>
        </authorList>
    </citation>
    <scope>NUCLEOTIDE SEQUENCE</scope>
</reference>
<proteinExistence type="predicted"/>
<protein>
    <submittedName>
        <fullName evidence="1">Uncharacterized protein</fullName>
    </submittedName>
</protein>
<dbReference type="AlphaFoldDB" id="A0A1B6MN02"/>
<gene>
    <name evidence="1" type="ORF">g.45445</name>
</gene>
<sequence>MKAKLILLYSPLIKAEVKVIVNDEHSTRTLRNGLCYSDFVKSLRMNVAELMEEVFYAQPQTSTQVYIQDSPSDNHKNARLSYVNSSVNSHVNSSVNTYVNVSHPDSTLILPST</sequence>
<organism evidence="1">
    <name type="scientific">Graphocephala atropunctata</name>
    <dbReference type="NCBI Taxonomy" id="36148"/>
    <lineage>
        <taxon>Eukaryota</taxon>
        <taxon>Metazoa</taxon>
        <taxon>Ecdysozoa</taxon>
        <taxon>Arthropoda</taxon>
        <taxon>Hexapoda</taxon>
        <taxon>Insecta</taxon>
        <taxon>Pterygota</taxon>
        <taxon>Neoptera</taxon>
        <taxon>Paraneoptera</taxon>
        <taxon>Hemiptera</taxon>
        <taxon>Auchenorrhyncha</taxon>
        <taxon>Membracoidea</taxon>
        <taxon>Cicadellidae</taxon>
        <taxon>Cicadellinae</taxon>
        <taxon>Cicadellini</taxon>
        <taxon>Graphocephala</taxon>
    </lineage>
</organism>
<dbReference type="EMBL" id="GEBQ01002732">
    <property type="protein sequence ID" value="JAT37245.1"/>
    <property type="molecule type" value="Transcribed_RNA"/>
</dbReference>